<proteinExistence type="inferred from homology"/>
<evidence type="ECO:0000256" key="5">
    <source>
        <dbReference type="ARBA" id="ARBA00023136"/>
    </source>
</evidence>
<feature type="transmembrane region" description="Helical" evidence="6">
    <location>
        <begin position="107"/>
        <end position="128"/>
    </location>
</feature>
<feature type="transmembrane region" description="Helical" evidence="6">
    <location>
        <begin position="195"/>
        <end position="211"/>
    </location>
</feature>
<dbReference type="RefSeq" id="WP_091620428.1">
    <property type="nucleotide sequence ID" value="NZ_FOEF01000011.1"/>
</dbReference>
<reference evidence="8" key="1">
    <citation type="submission" date="2016-10" db="EMBL/GenBank/DDBJ databases">
        <authorList>
            <person name="Varghese N."/>
            <person name="Submissions S."/>
        </authorList>
    </citation>
    <scope>NUCLEOTIDE SEQUENCE [LARGE SCALE GENOMIC DNA]</scope>
    <source>
        <strain evidence="8">DSM 44993</strain>
    </source>
</reference>
<keyword evidence="5 6" id="KW-0472">Membrane</keyword>
<dbReference type="PANTHER" id="PTHR11101:SF54">
    <property type="entry name" value="LOW-AFFINITY INORGANIC PHOSPHATE TRANSPORTER-RELATED"/>
    <property type="match status" value="1"/>
</dbReference>
<evidence type="ECO:0000256" key="6">
    <source>
        <dbReference type="RuleBase" id="RU363058"/>
    </source>
</evidence>
<evidence type="ECO:0000313" key="8">
    <source>
        <dbReference type="Proteomes" id="UP000198582"/>
    </source>
</evidence>
<feature type="transmembrane region" description="Helical" evidence="6">
    <location>
        <begin position="306"/>
        <end position="326"/>
    </location>
</feature>
<dbReference type="PANTHER" id="PTHR11101">
    <property type="entry name" value="PHOSPHATE TRANSPORTER"/>
    <property type="match status" value="1"/>
</dbReference>
<evidence type="ECO:0000256" key="2">
    <source>
        <dbReference type="ARBA" id="ARBA00022448"/>
    </source>
</evidence>
<dbReference type="AlphaFoldDB" id="A0A1H8Y706"/>
<feature type="transmembrane region" description="Helical" evidence="6">
    <location>
        <begin position="79"/>
        <end position="100"/>
    </location>
</feature>
<dbReference type="Pfam" id="PF01384">
    <property type="entry name" value="PHO4"/>
    <property type="match status" value="2"/>
</dbReference>
<dbReference type="InterPro" id="IPR001204">
    <property type="entry name" value="Phos_transporter"/>
</dbReference>
<keyword evidence="8" id="KW-1185">Reference proteome</keyword>
<dbReference type="EMBL" id="FOEF01000011">
    <property type="protein sequence ID" value="SEP47872.1"/>
    <property type="molecule type" value="Genomic_DNA"/>
</dbReference>
<dbReference type="Proteomes" id="UP000198582">
    <property type="component" value="Unassembled WGS sequence"/>
</dbReference>
<evidence type="ECO:0000256" key="3">
    <source>
        <dbReference type="ARBA" id="ARBA00022692"/>
    </source>
</evidence>
<protein>
    <recommendedName>
        <fullName evidence="6">Phosphate transporter</fullName>
    </recommendedName>
</protein>
<sequence>MDFSLIVLVVVVAALAFDFTNGFHDTANAMATSIATGALKPKVAVGISAVLNLVGAFLSIEVAKTISGGIVDDTKVTPVVIFAGLIGAIIWNLVTWLVGLPSSSSHALFGGLIGATWIASGADAVHFGKVIEKVLIPAVASPVVAGIVALVGTFLTYRITQKSREKVVGRGFKTGQVLSASLVSLAHGTNDAQKTMGVITLALIAGGTLAPGSNPPLWVIVACGLAIAAGTYLGGWRIIQTMGKKLTEIQTPQGFAAETSSAAVILASSHLGFALSTTHVTSGGIIGSGLGRKLAEVRWGVAGKMAIAWVLTLPAAAIVGALAAVISTQGSWGTVLVGGIGVILALGIWLASRRNPVTAETINEPEAVEAAPVAA</sequence>
<comment type="similarity">
    <text evidence="6">Belongs to the inorganic phosphate transporter (PiT) (TC 2.A.20) family.</text>
</comment>
<keyword evidence="4 6" id="KW-1133">Transmembrane helix</keyword>
<dbReference type="GO" id="GO:0035435">
    <property type="term" value="P:phosphate ion transmembrane transport"/>
    <property type="evidence" value="ECO:0007669"/>
    <property type="project" value="TreeGrafter"/>
</dbReference>
<keyword evidence="2 6" id="KW-0813">Transport</keyword>
<evidence type="ECO:0000256" key="4">
    <source>
        <dbReference type="ARBA" id="ARBA00022989"/>
    </source>
</evidence>
<accession>A0A1H8Y706</accession>
<evidence type="ECO:0000256" key="1">
    <source>
        <dbReference type="ARBA" id="ARBA00004141"/>
    </source>
</evidence>
<feature type="transmembrane region" description="Helical" evidence="6">
    <location>
        <begin position="332"/>
        <end position="351"/>
    </location>
</feature>
<keyword evidence="6" id="KW-0592">Phosphate transport</keyword>
<name>A0A1H8Y706_9PSEU</name>
<keyword evidence="3 6" id="KW-0812">Transmembrane</keyword>
<gene>
    <name evidence="7" type="ORF">SAMN04489732_111232</name>
</gene>
<dbReference type="OrthoDB" id="9779554at2"/>
<feature type="transmembrane region" description="Helical" evidence="6">
    <location>
        <begin position="134"/>
        <end position="157"/>
    </location>
</feature>
<dbReference type="GO" id="GO:0016020">
    <property type="term" value="C:membrane"/>
    <property type="evidence" value="ECO:0007669"/>
    <property type="project" value="UniProtKB-SubCell"/>
</dbReference>
<dbReference type="STRING" id="394193.SAMN04489732_111232"/>
<organism evidence="7 8">
    <name type="scientific">Amycolatopsis saalfeldensis</name>
    <dbReference type="NCBI Taxonomy" id="394193"/>
    <lineage>
        <taxon>Bacteria</taxon>
        <taxon>Bacillati</taxon>
        <taxon>Actinomycetota</taxon>
        <taxon>Actinomycetes</taxon>
        <taxon>Pseudonocardiales</taxon>
        <taxon>Pseudonocardiaceae</taxon>
        <taxon>Amycolatopsis</taxon>
    </lineage>
</organism>
<dbReference type="GO" id="GO:0005315">
    <property type="term" value="F:phosphate transmembrane transporter activity"/>
    <property type="evidence" value="ECO:0007669"/>
    <property type="project" value="InterPro"/>
</dbReference>
<feature type="transmembrane region" description="Helical" evidence="6">
    <location>
        <begin position="217"/>
        <end position="239"/>
    </location>
</feature>
<comment type="subcellular location">
    <subcellularLocation>
        <location evidence="1 6">Membrane</location>
        <topology evidence="1 6">Multi-pass membrane protein</topology>
    </subcellularLocation>
</comment>
<evidence type="ECO:0000313" key="7">
    <source>
        <dbReference type="EMBL" id="SEP47872.1"/>
    </source>
</evidence>